<dbReference type="GO" id="GO:0003779">
    <property type="term" value="F:actin binding"/>
    <property type="evidence" value="ECO:0007669"/>
    <property type="project" value="InterPro"/>
</dbReference>
<dbReference type="AlphaFoldDB" id="A0A177EGQ3"/>
<dbReference type="Gene3D" id="2.160.20.70">
    <property type="match status" value="1"/>
</dbReference>
<dbReference type="InterPro" id="IPR016098">
    <property type="entry name" value="CAP/MinC_C"/>
</dbReference>
<dbReference type="RefSeq" id="XP_067544867.1">
    <property type="nucleotide sequence ID" value="XM_067689335.1"/>
</dbReference>
<gene>
    <name evidence="2" type="ORF">NEDG_01917</name>
</gene>
<feature type="domain" description="Adenylate cyclase-associated CAP C-terminal" evidence="1">
    <location>
        <begin position="18"/>
        <end position="105"/>
    </location>
</feature>
<protein>
    <recommendedName>
        <fullName evidence="1">Adenylate cyclase-associated CAP C-terminal domain-containing protein</fullName>
    </recommendedName>
</protein>
<dbReference type="OrthoDB" id="77251at2759"/>
<dbReference type="GeneID" id="93648267"/>
<dbReference type="SUPFAM" id="SSF69340">
    <property type="entry name" value="C-terminal domain of adenylylcyclase associated protein"/>
    <property type="match status" value="1"/>
</dbReference>
<comment type="caution">
    <text evidence="2">The sequence shown here is derived from an EMBL/GenBank/DDBJ whole genome shotgun (WGS) entry which is preliminary data.</text>
</comment>
<dbReference type="Proteomes" id="UP000185944">
    <property type="component" value="Unassembled WGS sequence"/>
</dbReference>
<evidence type="ECO:0000259" key="1">
    <source>
        <dbReference type="Pfam" id="PF08603"/>
    </source>
</evidence>
<dbReference type="GO" id="GO:0007010">
    <property type="term" value="P:cytoskeleton organization"/>
    <property type="evidence" value="ECO:0007669"/>
    <property type="project" value="InterPro"/>
</dbReference>
<keyword evidence="3" id="KW-1185">Reference proteome</keyword>
<dbReference type="EMBL" id="LTDL01000022">
    <property type="protein sequence ID" value="OAG31143.1"/>
    <property type="molecule type" value="Genomic_DNA"/>
</dbReference>
<dbReference type="VEuPathDB" id="MicrosporidiaDB:NEDG_01917"/>
<proteinExistence type="predicted"/>
<sequence length="161" mass="17370">MNQQNIIEVRGLRAETKTIDVEPGKSVYIADSEGACILLRGKSIKVVIIDVKDCAVAVESVISNLEMVRGKSTLVVLGKGGMVNIENCVECALALVPNNCEIRLRRNTSVSLAHLPGLEIGSMTIEEIRGAHAAKAPTMLPDEIKVEFSSGESKYTVVNDY</sequence>
<dbReference type="InterPro" id="IPR036223">
    <property type="entry name" value="CAP_C_sf"/>
</dbReference>
<organism evidence="2 3">
    <name type="scientific">Nematocida displodere</name>
    <dbReference type="NCBI Taxonomy" id="1805483"/>
    <lineage>
        <taxon>Eukaryota</taxon>
        <taxon>Fungi</taxon>
        <taxon>Fungi incertae sedis</taxon>
        <taxon>Microsporidia</taxon>
        <taxon>Nematocida</taxon>
    </lineage>
</organism>
<evidence type="ECO:0000313" key="3">
    <source>
        <dbReference type="Proteomes" id="UP000185944"/>
    </source>
</evidence>
<dbReference type="Pfam" id="PF08603">
    <property type="entry name" value="CAP_C"/>
    <property type="match status" value="1"/>
</dbReference>
<evidence type="ECO:0000313" key="2">
    <source>
        <dbReference type="EMBL" id="OAG31143.1"/>
    </source>
</evidence>
<reference evidence="2 3" key="1">
    <citation type="submission" date="2016-02" db="EMBL/GenBank/DDBJ databases">
        <title>Discovery of a natural microsporidian pathogen with a broad tissue tropism in Caenorhabditis elegans.</title>
        <authorList>
            <person name="Luallen R.J."/>
            <person name="Reinke A.W."/>
            <person name="Tong L."/>
            <person name="Botts M.R."/>
            <person name="Felix M.-A."/>
            <person name="Troemel E.R."/>
        </authorList>
    </citation>
    <scope>NUCLEOTIDE SEQUENCE [LARGE SCALE GENOMIC DNA]</scope>
    <source>
        <strain evidence="2 3">JUm2807</strain>
    </source>
</reference>
<name>A0A177EGQ3_9MICR</name>
<dbReference type="InterPro" id="IPR013912">
    <property type="entry name" value="Adenylate_cyclase-assoc_CAP_C"/>
</dbReference>
<accession>A0A177EGQ3</accession>